<dbReference type="Pfam" id="PF03167">
    <property type="entry name" value="UDG"/>
    <property type="match status" value="1"/>
</dbReference>
<keyword evidence="9" id="KW-0234">DNA repair</keyword>
<dbReference type="PANTHER" id="PTHR33693:SF9">
    <property type="entry name" value="TYPE-4 URACIL-DNA GLYCOSYLASE"/>
    <property type="match status" value="1"/>
</dbReference>
<keyword evidence="4" id="KW-0479">Metal-binding</keyword>
<evidence type="ECO:0000313" key="12">
    <source>
        <dbReference type="Proteomes" id="UP000637578"/>
    </source>
</evidence>
<dbReference type="InterPro" id="IPR005273">
    <property type="entry name" value="Ura-DNA_glyco_family4"/>
</dbReference>
<evidence type="ECO:0000256" key="9">
    <source>
        <dbReference type="ARBA" id="ARBA00023204"/>
    </source>
</evidence>
<sequence>MFRPRSGYPDRVVRGASAAEYVPATAGLGELRAAAASCRGCDLYRNATQTVFGAGDRNARVFLIGEQPGDREDIAGEPFVGPAGRLLDRALAEAGVDRTRTYVTNAVKHFKFVPPERGKRRLHKQPSAAEVSACKPWLLAELRLIRPEVVVLLGATAGKAVFGPKFRVGEHRGVPVDMPELDGERYGMAVATVHPSAVLRADDREAAYQGLVDDLRVVARLLER</sequence>
<dbReference type="SUPFAM" id="SSF52141">
    <property type="entry name" value="Uracil-DNA glycosylase-like"/>
    <property type="match status" value="1"/>
</dbReference>
<dbReference type="NCBIfam" id="TIGR00758">
    <property type="entry name" value="UDG_fam4"/>
    <property type="match status" value="1"/>
</dbReference>
<evidence type="ECO:0000256" key="8">
    <source>
        <dbReference type="ARBA" id="ARBA00023014"/>
    </source>
</evidence>
<comment type="caution">
    <text evidence="11">The sequence shown here is derived from an EMBL/GenBank/DDBJ whole genome shotgun (WGS) entry which is preliminary data.</text>
</comment>
<keyword evidence="8" id="KW-0411">Iron-sulfur</keyword>
<dbReference type="CDD" id="cd10030">
    <property type="entry name" value="UDG-F4_TTUDGA_SPO1dp_like"/>
    <property type="match status" value="1"/>
</dbReference>
<dbReference type="PANTHER" id="PTHR33693">
    <property type="entry name" value="TYPE-5 URACIL-DNA GLYCOSYLASE"/>
    <property type="match status" value="1"/>
</dbReference>
<dbReference type="Proteomes" id="UP000637578">
    <property type="component" value="Unassembled WGS sequence"/>
</dbReference>
<evidence type="ECO:0000313" key="11">
    <source>
        <dbReference type="EMBL" id="GGM73568.1"/>
    </source>
</evidence>
<dbReference type="SMART" id="SM00986">
    <property type="entry name" value="UDG"/>
    <property type="match status" value="1"/>
</dbReference>
<dbReference type="InterPro" id="IPR005122">
    <property type="entry name" value="Uracil-DNA_glycosylase-like"/>
</dbReference>
<dbReference type="InterPro" id="IPR036895">
    <property type="entry name" value="Uracil-DNA_glycosylase-like_sf"/>
</dbReference>
<keyword evidence="6" id="KW-0378">Hydrolase</keyword>
<organism evidence="11 12">
    <name type="scientific">Longimycelium tulufanense</name>
    <dbReference type="NCBI Taxonomy" id="907463"/>
    <lineage>
        <taxon>Bacteria</taxon>
        <taxon>Bacillati</taxon>
        <taxon>Actinomycetota</taxon>
        <taxon>Actinomycetes</taxon>
        <taxon>Pseudonocardiales</taxon>
        <taxon>Pseudonocardiaceae</taxon>
        <taxon>Longimycelium</taxon>
    </lineage>
</organism>
<dbReference type="InterPro" id="IPR051536">
    <property type="entry name" value="UDG_Type-4/5"/>
</dbReference>
<gene>
    <name evidence="11" type="primary">dpo</name>
    <name evidence="11" type="ORF">GCM10012275_50340</name>
</gene>
<comment type="similarity">
    <text evidence="1">Belongs to the uracil-DNA glycosylase (UDG) superfamily. Type 4 (UDGa) family.</text>
</comment>
<proteinExistence type="inferred from homology"/>
<evidence type="ECO:0000256" key="5">
    <source>
        <dbReference type="ARBA" id="ARBA00022763"/>
    </source>
</evidence>
<keyword evidence="5" id="KW-0227">DNA damage</keyword>
<evidence type="ECO:0000256" key="7">
    <source>
        <dbReference type="ARBA" id="ARBA00023004"/>
    </source>
</evidence>
<reference evidence="11" key="1">
    <citation type="journal article" date="2014" name="Int. J. Syst. Evol. Microbiol.">
        <title>Complete genome sequence of Corynebacterium casei LMG S-19264T (=DSM 44701T), isolated from a smear-ripened cheese.</title>
        <authorList>
            <consortium name="US DOE Joint Genome Institute (JGI-PGF)"/>
            <person name="Walter F."/>
            <person name="Albersmeier A."/>
            <person name="Kalinowski J."/>
            <person name="Ruckert C."/>
        </authorList>
    </citation>
    <scope>NUCLEOTIDE SEQUENCE</scope>
    <source>
        <strain evidence="11">CGMCC 4.5737</strain>
    </source>
</reference>
<evidence type="ECO:0000256" key="1">
    <source>
        <dbReference type="ARBA" id="ARBA00006521"/>
    </source>
</evidence>
<dbReference type="Gene3D" id="3.40.470.10">
    <property type="entry name" value="Uracil-DNA glycosylase-like domain"/>
    <property type="match status" value="1"/>
</dbReference>
<dbReference type="GO" id="GO:0051539">
    <property type="term" value="F:4 iron, 4 sulfur cluster binding"/>
    <property type="evidence" value="ECO:0007669"/>
    <property type="project" value="UniProtKB-KW"/>
</dbReference>
<dbReference type="GO" id="GO:0097506">
    <property type="term" value="F:deaminated base DNA N-glycosylase activity"/>
    <property type="evidence" value="ECO:0007669"/>
    <property type="project" value="UniProtKB-ARBA"/>
</dbReference>
<protein>
    <recommendedName>
        <fullName evidence="2">Type-4 uracil-DNA glycosylase</fullName>
    </recommendedName>
</protein>
<keyword evidence="3" id="KW-0004">4Fe-4S</keyword>
<evidence type="ECO:0000256" key="4">
    <source>
        <dbReference type="ARBA" id="ARBA00022723"/>
    </source>
</evidence>
<dbReference type="GO" id="GO:0046872">
    <property type="term" value="F:metal ion binding"/>
    <property type="evidence" value="ECO:0007669"/>
    <property type="project" value="UniProtKB-KW"/>
</dbReference>
<keyword evidence="7" id="KW-0408">Iron</keyword>
<accession>A0A8J3CJW4</accession>
<evidence type="ECO:0000256" key="2">
    <source>
        <dbReference type="ARBA" id="ARBA00019403"/>
    </source>
</evidence>
<dbReference type="GO" id="GO:0006281">
    <property type="term" value="P:DNA repair"/>
    <property type="evidence" value="ECO:0007669"/>
    <property type="project" value="UniProtKB-KW"/>
</dbReference>
<name>A0A8J3CJW4_9PSEU</name>
<feature type="domain" description="Uracil-DNA glycosylase-like" evidence="10">
    <location>
        <begin position="52"/>
        <end position="216"/>
    </location>
</feature>
<dbReference type="SMART" id="SM00987">
    <property type="entry name" value="UreE_C"/>
    <property type="match status" value="1"/>
</dbReference>
<evidence type="ECO:0000259" key="10">
    <source>
        <dbReference type="SMART" id="SM00986"/>
    </source>
</evidence>
<dbReference type="AlphaFoldDB" id="A0A8J3CJW4"/>
<evidence type="ECO:0000256" key="3">
    <source>
        <dbReference type="ARBA" id="ARBA00022485"/>
    </source>
</evidence>
<dbReference type="EMBL" id="BMMK01000030">
    <property type="protein sequence ID" value="GGM73568.1"/>
    <property type="molecule type" value="Genomic_DNA"/>
</dbReference>
<dbReference type="NCBIfam" id="TIGR03914">
    <property type="entry name" value="UDG_fam_dom"/>
    <property type="match status" value="1"/>
</dbReference>
<keyword evidence="12" id="KW-1185">Reference proteome</keyword>
<reference evidence="11" key="2">
    <citation type="submission" date="2020-09" db="EMBL/GenBank/DDBJ databases">
        <authorList>
            <person name="Sun Q."/>
            <person name="Zhou Y."/>
        </authorList>
    </citation>
    <scope>NUCLEOTIDE SEQUENCE</scope>
    <source>
        <strain evidence="11">CGMCC 4.5737</strain>
    </source>
</reference>
<evidence type="ECO:0000256" key="6">
    <source>
        <dbReference type="ARBA" id="ARBA00022801"/>
    </source>
</evidence>